<dbReference type="InterPro" id="IPR043138">
    <property type="entry name" value="GGT_lsub"/>
</dbReference>
<evidence type="ECO:0008006" key="7">
    <source>
        <dbReference type="Google" id="ProtNLM"/>
    </source>
</evidence>
<evidence type="ECO:0000256" key="3">
    <source>
        <dbReference type="SAM" id="MobiDB-lite"/>
    </source>
</evidence>
<feature type="transmembrane region" description="Helical" evidence="4">
    <location>
        <begin position="71"/>
        <end position="96"/>
    </location>
</feature>
<organism evidence="5 6">
    <name type="scientific">Pomacea canaliculata</name>
    <name type="common">Golden apple snail</name>
    <dbReference type="NCBI Taxonomy" id="400727"/>
    <lineage>
        <taxon>Eukaryota</taxon>
        <taxon>Metazoa</taxon>
        <taxon>Spiralia</taxon>
        <taxon>Lophotrochozoa</taxon>
        <taxon>Mollusca</taxon>
        <taxon>Gastropoda</taxon>
        <taxon>Caenogastropoda</taxon>
        <taxon>Architaenioglossa</taxon>
        <taxon>Ampullarioidea</taxon>
        <taxon>Ampullariidae</taxon>
        <taxon>Pomacea</taxon>
    </lineage>
</organism>
<dbReference type="InterPro" id="IPR029055">
    <property type="entry name" value="Ntn_hydrolases_N"/>
</dbReference>
<feature type="binding site" evidence="2">
    <location>
        <position position="170"/>
    </location>
    <ligand>
        <name>L-glutamate</name>
        <dbReference type="ChEBI" id="CHEBI:29985"/>
    </ligand>
</feature>
<evidence type="ECO:0000256" key="2">
    <source>
        <dbReference type="PIRSR" id="PIRSR600101-2"/>
    </source>
</evidence>
<feature type="region of interest" description="Disordered" evidence="3">
    <location>
        <begin position="28"/>
        <end position="54"/>
    </location>
</feature>
<feature type="binding site" evidence="2">
    <location>
        <begin position="483"/>
        <end position="484"/>
    </location>
    <ligand>
        <name>L-glutamate</name>
        <dbReference type="ChEBI" id="CHEBI:29985"/>
    </ligand>
</feature>
<protein>
    <recommendedName>
        <fullName evidence="7">Gamma-glutamyltransferase</fullName>
    </recommendedName>
</protein>
<keyword evidence="4" id="KW-1133">Transmembrane helix</keyword>
<dbReference type="Proteomes" id="UP000245119">
    <property type="component" value="Linkage Group LG4"/>
</dbReference>
<keyword evidence="4" id="KW-0472">Membrane</keyword>
<dbReference type="EMBL" id="PZQS01000004">
    <property type="protein sequence ID" value="PVD32372.1"/>
    <property type="molecule type" value="Genomic_DNA"/>
</dbReference>
<dbReference type="PANTHER" id="PTHR11686:SF54">
    <property type="entry name" value="GLUTATHIONE HYDROLASE 7"/>
    <property type="match status" value="1"/>
</dbReference>
<gene>
    <name evidence="5" type="ORF">C0Q70_07806</name>
</gene>
<evidence type="ECO:0000313" key="6">
    <source>
        <dbReference type="Proteomes" id="UP000245119"/>
    </source>
</evidence>
<dbReference type="GO" id="GO:0005886">
    <property type="term" value="C:plasma membrane"/>
    <property type="evidence" value="ECO:0007669"/>
    <property type="project" value="TreeGrafter"/>
</dbReference>
<dbReference type="GO" id="GO:0036374">
    <property type="term" value="F:glutathione hydrolase activity"/>
    <property type="evidence" value="ECO:0007669"/>
    <property type="project" value="InterPro"/>
</dbReference>
<evidence type="ECO:0000256" key="4">
    <source>
        <dbReference type="SAM" id="Phobius"/>
    </source>
</evidence>
<keyword evidence="6" id="KW-1185">Reference proteome</keyword>
<feature type="active site" description="Nucleophile" evidence="1">
    <location>
        <position position="418"/>
    </location>
</feature>
<evidence type="ECO:0000313" key="5">
    <source>
        <dbReference type="EMBL" id="PVD32372.1"/>
    </source>
</evidence>
<dbReference type="AlphaFoldDB" id="A0A2T7PG23"/>
<feature type="binding site" evidence="2">
    <location>
        <begin position="436"/>
        <end position="438"/>
    </location>
    <ligand>
        <name>L-glutamate</name>
        <dbReference type="ChEBI" id="CHEBI:29985"/>
    </ligand>
</feature>
<dbReference type="PRINTS" id="PR01210">
    <property type="entry name" value="GGTRANSPTASE"/>
</dbReference>
<dbReference type="Gene3D" id="1.10.246.130">
    <property type="match status" value="1"/>
</dbReference>
<keyword evidence="4" id="KW-0812">Transmembrane</keyword>
<dbReference type="Pfam" id="PF01019">
    <property type="entry name" value="G_glu_transpept"/>
    <property type="match status" value="2"/>
</dbReference>
<dbReference type="SUPFAM" id="SSF56235">
    <property type="entry name" value="N-terminal nucleophile aminohydrolases (Ntn hydrolases)"/>
    <property type="match status" value="1"/>
</dbReference>
<reference evidence="5 6" key="1">
    <citation type="submission" date="2018-04" db="EMBL/GenBank/DDBJ databases">
        <title>The genome of golden apple snail Pomacea canaliculata provides insight into stress tolerance and invasive adaptation.</title>
        <authorList>
            <person name="Liu C."/>
            <person name="Liu B."/>
            <person name="Ren Y."/>
            <person name="Zhang Y."/>
            <person name="Wang H."/>
            <person name="Li S."/>
            <person name="Jiang F."/>
            <person name="Yin L."/>
            <person name="Zhang G."/>
            <person name="Qian W."/>
            <person name="Fan W."/>
        </authorList>
    </citation>
    <scope>NUCLEOTIDE SEQUENCE [LARGE SCALE GENOMIC DNA]</scope>
    <source>
        <strain evidence="5">SZHN2017</strain>
        <tissue evidence="5">Muscle</tissue>
    </source>
</reference>
<proteinExistence type="predicted"/>
<name>A0A2T7PG23_POMCA</name>
<dbReference type="GO" id="GO:0006751">
    <property type="term" value="P:glutathione catabolic process"/>
    <property type="evidence" value="ECO:0007669"/>
    <property type="project" value="InterPro"/>
</dbReference>
<sequence length="594" mass="65281">MESIEQPIFSTFSAEVTDDKDELIAEDHLEKTSKIKAETSETPRGEHSPLRSSKGPLPFGKNVVTDHNKGLWIIIITTVIFALSITVALVLTIYLVPKRIDGHAAVATDVPKCSEIGLEIIKQGGNAADAAIAAAFCLSVINAQSSGIGGGGFLLYHDHKNSETKAYDFRETAPDAVDENILMGSNREVSGMAVGIPGQLKGLAEIHRDYDEDLRKHLDLNSLRHEMMNPLRIFLQDQNFVAFGDHLRRPDLAEALKQIASDGADAFYSGPLGIEFVDMVNKSGGKMTYQDLKKYSVNKPNPIVSEFKDFKVLGMPAPSSGPVVSLMLNMMEGFDWQENSDLSPQTYHQMIETFKFGFGYRNLLGDPSDVTYRDDINNSTASFLSKEFAASLRRKIDNETHSSEFYGSVMQPVLDKGTTHLSVIDTNEVMISMTLTLNSWFGSKLMTPSGIIANNQLLDFSFPSGDMPVNERNRLAPGKRPLSSMVPTIVYHKDQPCAKRVITGASNGTRIITGVVQTLINALVFNNNMTNAIARPRLHQQLFPDNRTEYENITFSLPKGGKTTAALPADIISALSGMGQRMKDALKPENCFPP</sequence>
<feature type="compositionally biased region" description="Basic and acidic residues" evidence="3">
    <location>
        <begin position="28"/>
        <end position="49"/>
    </location>
</feature>
<dbReference type="STRING" id="400727.A0A2T7PG23"/>
<dbReference type="InterPro" id="IPR000101">
    <property type="entry name" value="GGT_peptidase"/>
</dbReference>
<dbReference type="FunFam" id="1.10.246.130:FF:000001">
    <property type="entry name" value="Gamma-glutamyltransferase 5 isoform 1"/>
    <property type="match status" value="1"/>
</dbReference>
<dbReference type="PANTHER" id="PTHR11686">
    <property type="entry name" value="GAMMA GLUTAMYL TRANSPEPTIDASE"/>
    <property type="match status" value="1"/>
</dbReference>
<dbReference type="Gene3D" id="3.60.20.40">
    <property type="match status" value="1"/>
</dbReference>
<dbReference type="OrthoDB" id="1081007at2759"/>
<dbReference type="InterPro" id="IPR043137">
    <property type="entry name" value="GGT_ssub_C"/>
</dbReference>
<accession>A0A2T7PG23</accession>
<evidence type="ECO:0000256" key="1">
    <source>
        <dbReference type="PIRSR" id="PIRSR600101-1"/>
    </source>
</evidence>
<comment type="caution">
    <text evidence="5">The sequence shown here is derived from an EMBL/GenBank/DDBJ whole genome shotgun (WGS) entry which is preliminary data.</text>
</comment>
<feature type="binding site" evidence="2">
    <location>
        <position position="508"/>
    </location>
    <ligand>
        <name>L-glutamate</name>
        <dbReference type="ChEBI" id="CHEBI:29985"/>
    </ligand>
</feature>
<feature type="binding site" evidence="2">
    <location>
        <position position="459"/>
    </location>
    <ligand>
        <name>L-glutamate</name>
        <dbReference type="ChEBI" id="CHEBI:29985"/>
    </ligand>
</feature>